<feature type="coiled-coil region" evidence="1">
    <location>
        <begin position="433"/>
        <end position="488"/>
    </location>
</feature>
<feature type="compositionally biased region" description="Basic and acidic residues" evidence="2">
    <location>
        <begin position="643"/>
        <end position="653"/>
    </location>
</feature>
<evidence type="ECO:0000313" key="4">
    <source>
        <dbReference type="Proteomes" id="UP001583177"/>
    </source>
</evidence>
<feature type="region of interest" description="Disordered" evidence="2">
    <location>
        <begin position="634"/>
        <end position="653"/>
    </location>
</feature>
<feature type="region of interest" description="Disordered" evidence="2">
    <location>
        <begin position="1"/>
        <end position="183"/>
    </location>
</feature>
<gene>
    <name evidence="3" type="ORF">Daus18300_000286</name>
</gene>
<sequence length="653" mass="72334">MSSNMNPDNTNSPQGNPGPSGNQTDRSQTNPNPFAKGTENEGSQTNPSPFGKGKEKEGSQTTTDPNETGPRPSRNWAEEVGESSRQDDLVAVNPLRRGLVRSSWNPTNLDGHKGNPGPRKNSQLAGKKRRADESSLGPQGPDNETAIKRHRPDTLNVQLHKNGLPCGVVPKKKSEDSANLTSELPSRFGPGFITKTDPWTPERQMLMEAVNKEAAKMSTSGKVINKTRPVIDGARFVDLDSAVLMAQSNADRRAHRPRIQMKQPSAPTNTQPPAQPQPITQQQARTTQTTGRLSDTNDEASRFSPGQKSRVSPLREQATGEASSAKILEALQTIEISADVIRESTNSAKTSNDHLTSTLDELNREHGLAQEEIDSLNETIAAMEEAITKIDGQKLATEKAGEEKRHELESEMAVQNQKMMLLDHEVVRLKAQLRDKTSELATANCDLQSLEMERGDAEQVKADHIDLIDQIEHLEAQHALEIEMLENKLRRVSESQSGPQDMPVPTPLASSSRTRQESDEHNDLAWKKVLDFAESSKSRLVEDEYALNLLRSLKPRVIDESKKHVSYRKVFLNLAKVANNLLNRKLFEEYLDEAPQGWYCIVLVSKYGHKSQGAADSEGECTYPRHSKKCVQVRKGHGARGAIDPRRKMAPEE</sequence>
<protein>
    <submittedName>
        <fullName evidence="3">Uncharacterized protein</fullName>
    </submittedName>
</protein>
<feature type="region of interest" description="Disordered" evidence="2">
    <location>
        <begin position="248"/>
        <end position="322"/>
    </location>
</feature>
<organism evidence="3 4">
    <name type="scientific">Diaporthe australafricana</name>
    <dbReference type="NCBI Taxonomy" id="127596"/>
    <lineage>
        <taxon>Eukaryota</taxon>
        <taxon>Fungi</taxon>
        <taxon>Dikarya</taxon>
        <taxon>Ascomycota</taxon>
        <taxon>Pezizomycotina</taxon>
        <taxon>Sordariomycetes</taxon>
        <taxon>Sordariomycetidae</taxon>
        <taxon>Diaporthales</taxon>
        <taxon>Diaporthaceae</taxon>
        <taxon>Diaporthe</taxon>
    </lineage>
</organism>
<comment type="caution">
    <text evidence="3">The sequence shown here is derived from an EMBL/GenBank/DDBJ whole genome shotgun (WGS) entry which is preliminary data.</text>
</comment>
<evidence type="ECO:0000256" key="1">
    <source>
        <dbReference type="SAM" id="Coils"/>
    </source>
</evidence>
<keyword evidence="4" id="KW-1185">Reference proteome</keyword>
<feature type="region of interest" description="Disordered" evidence="2">
    <location>
        <begin position="491"/>
        <end position="520"/>
    </location>
</feature>
<feature type="coiled-coil region" evidence="1">
    <location>
        <begin position="352"/>
        <end position="393"/>
    </location>
</feature>
<keyword evidence="1" id="KW-0175">Coiled coil</keyword>
<evidence type="ECO:0000313" key="3">
    <source>
        <dbReference type="EMBL" id="KAL1883228.1"/>
    </source>
</evidence>
<name>A0ABR3Y5Y3_9PEZI</name>
<feature type="compositionally biased region" description="Polar residues" evidence="2">
    <location>
        <begin position="1"/>
        <end position="32"/>
    </location>
</feature>
<evidence type="ECO:0000256" key="2">
    <source>
        <dbReference type="SAM" id="MobiDB-lite"/>
    </source>
</evidence>
<accession>A0ABR3Y5Y3</accession>
<dbReference type="EMBL" id="JAWRVE010000002">
    <property type="protein sequence ID" value="KAL1883228.1"/>
    <property type="molecule type" value="Genomic_DNA"/>
</dbReference>
<proteinExistence type="predicted"/>
<dbReference type="Proteomes" id="UP001583177">
    <property type="component" value="Unassembled WGS sequence"/>
</dbReference>
<reference evidence="3 4" key="1">
    <citation type="journal article" date="2024" name="IMA Fungus">
        <title>IMA Genome - F19 : A genome assembly and annotation guide to empower mycologists, including annotated draft genome sequences of Ceratocystis pirilliformis, Diaporthe australafricana, Fusarium ophioides, Paecilomyces lecythidis, and Sporothrix stenoceras.</title>
        <authorList>
            <person name="Aylward J."/>
            <person name="Wilson A.M."/>
            <person name="Visagie C.M."/>
            <person name="Spraker J."/>
            <person name="Barnes I."/>
            <person name="Buitendag C."/>
            <person name="Ceriani C."/>
            <person name="Del Mar Angel L."/>
            <person name="du Plessis D."/>
            <person name="Fuchs T."/>
            <person name="Gasser K."/>
            <person name="Kramer D."/>
            <person name="Li W."/>
            <person name="Munsamy K."/>
            <person name="Piso A."/>
            <person name="Price J.L."/>
            <person name="Sonnekus B."/>
            <person name="Thomas C."/>
            <person name="van der Nest A."/>
            <person name="van Dijk A."/>
            <person name="van Heerden A."/>
            <person name="van Vuuren N."/>
            <person name="Yilmaz N."/>
            <person name="Duong T.A."/>
            <person name="van der Merwe N.A."/>
            <person name="Wingfield M.J."/>
            <person name="Wingfield B.D."/>
        </authorList>
    </citation>
    <scope>NUCLEOTIDE SEQUENCE [LARGE SCALE GENOMIC DNA]</scope>
    <source>
        <strain evidence="3 4">CMW 18300</strain>
    </source>
</reference>
<feature type="compositionally biased region" description="Low complexity" evidence="2">
    <location>
        <begin position="263"/>
        <end position="290"/>
    </location>
</feature>